<dbReference type="EMBL" id="QFQP01000006">
    <property type="protein sequence ID" value="PZR15042.1"/>
    <property type="molecule type" value="Genomic_DNA"/>
</dbReference>
<comment type="caution">
    <text evidence="1">The sequence shown here is derived from an EMBL/GenBank/DDBJ whole genome shotgun (WGS) entry which is preliminary data.</text>
</comment>
<protein>
    <recommendedName>
        <fullName evidence="3">Lipoprotein</fullName>
    </recommendedName>
</protein>
<accession>A0A2W5TJT1</accession>
<evidence type="ECO:0000313" key="1">
    <source>
        <dbReference type="EMBL" id="PZR15042.1"/>
    </source>
</evidence>
<evidence type="ECO:0000313" key="2">
    <source>
        <dbReference type="Proteomes" id="UP000249061"/>
    </source>
</evidence>
<dbReference type="PROSITE" id="PS51257">
    <property type="entry name" value="PROKAR_LIPOPROTEIN"/>
    <property type="match status" value="1"/>
</dbReference>
<evidence type="ECO:0008006" key="3">
    <source>
        <dbReference type="Google" id="ProtNLM"/>
    </source>
</evidence>
<dbReference type="AlphaFoldDB" id="A0A2W5TJT1"/>
<proteinExistence type="predicted"/>
<reference evidence="1 2" key="1">
    <citation type="submission" date="2017-08" db="EMBL/GenBank/DDBJ databases">
        <title>Infants hospitalized years apart are colonized by the same room-sourced microbial strains.</title>
        <authorList>
            <person name="Brooks B."/>
            <person name="Olm M.R."/>
            <person name="Firek B.A."/>
            <person name="Baker R."/>
            <person name="Thomas B.C."/>
            <person name="Morowitz M.J."/>
            <person name="Banfield J.F."/>
        </authorList>
    </citation>
    <scope>NUCLEOTIDE SEQUENCE [LARGE SCALE GENOMIC DNA]</scope>
    <source>
        <strain evidence="1">S2_003_000_R2_14</strain>
    </source>
</reference>
<dbReference type="Proteomes" id="UP000249061">
    <property type="component" value="Unassembled WGS sequence"/>
</dbReference>
<sequence>MLRSLALPVVFSLFLAGCHAPRTVYLRNVSGKALVIHRAPKESSSLLEGQPSPIPLEATGERRTWLVRYPTEDRWTDADRDALARLLDESELEVDGTRFPMKGQFSISMYGGPVNELFVRIENPARAR</sequence>
<gene>
    <name evidence="1" type="ORF">DI536_09710</name>
</gene>
<organism evidence="1 2">
    <name type="scientific">Archangium gephyra</name>
    <dbReference type="NCBI Taxonomy" id="48"/>
    <lineage>
        <taxon>Bacteria</taxon>
        <taxon>Pseudomonadati</taxon>
        <taxon>Myxococcota</taxon>
        <taxon>Myxococcia</taxon>
        <taxon>Myxococcales</taxon>
        <taxon>Cystobacterineae</taxon>
        <taxon>Archangiaceae</taxon>
        <taxon>Archangium</taxon>
    </lineage>
</organism>
<name>A0A2W5TJT1_9BACT</name>